<accession>A0A9W4DAD7</accession>
<feature type="compositionally biased region" description="Low complexity" evidence="1">
    <location>
        <begin position="306"/>
        <end position="325"/>
    </location>
</feature>
<feature type="compositionally biased region" description="Polar residues" evidence="1">
    <location>
        <begin position="287"/>
        <end position="301"/>
    </location>
</feature>
<evidence type="ECO:0000313" key="3">
    <source>
        <dbReference type="Proteomes" id="UP001153719"/>
    </source>
</evidence>
<reference evidence="2" key="1">
    <citation type="submission" date="2020-09" db="EMBL/GenBank/DDBJ databases">
        <authorList>
            <person name="Blom J."/>
        </authorList>
    </citation>
    <scope>NUCLEOTIDE SEQUENCE</scope>
    <source>
        <strain evidence="2">No.713</strain>
    </source>
</reference>
<protein>
    <recommendedName>
        <fullName evidence="4">SPOR domain-containing protein</fullName>
    </recommendedName>
</protein>
<dbReference type="RefSeq" id="WP_254174379.1">
    <property type="nucleotide sequence ID" value="NZ_LR882967.1"/>
</dbReference>
<keyword evidence="3" id="KW-1185">Reference proteome</keyword>
<feature type="region of interest" description="Disordered" evidence="1">
    <location>
        <begin position="205"/>
        <end position="239"/>
    </location>
</feature>
<proteinExistence type="predicted"/>
<name>A0A9W4DAD7_9CYAN</name>
<evidence type="ECO:0000313" key="2">
    <source>
        <dbReference type="EMBL" id="CAD5970209.1"/>
    </source>
</evidence>
<sequence length="429" mass="45447">MSQGARMKSPQSPQPELKSELKAVLGCLDVQLEPELTRYRRHRRRTKQTTPDSTGQTTPQFQQTPDAVAVAVNEGAASQGKLFEPQAQPSGWETVVPSQPAPLVVSNSATTTNDPKTNGKDPAVSFNLKSSAPVAAPSDGYLESTEALIKSIEERRSHSPEKRSLMASLLTPMGIASMFLFLLSCTALSYVLSSPSSRTSLGLNRFFPTPTPTANPSPAAPPTTASTETSLPPTDSLSPNLAAKEFVNLDLDTLSHINPNPNVLPTPAVAPPVPPSPATTLPAPSNNLTSPTDPGLNNLTQELLPKKPTTSTVPTPTTTAPAPVTGQGRGAATVQPGGGTAPKVATAPTPPKPMEPIKSQDGYYYVVLDYVDERSFEQAKEVIPDAYIAEFKTGKKIQVAALSDAASAKRLRDELKVQGINAYYDIPKP</sequence>
<feature type="region of interest" description="Disordered" evidence="1">
    <location>
        <begin position="32"/>
        <end position="73"/>
    </location>
</feature>
<feature type="compositionally biased region" description="Low complexity" evidence="1">
    <location>
        <begin position="48"/>
        <end position="65"/>
    </location>
</feature>
<evidence type="ECO:0008006" key="4">
    <source>
        <dbReference type="Google" id="ProtNLM"/>
    </source>
</evidence>
<feature type="compositionally biased region" description="Pro residues" evidence="1">
    <location>
        <begin position="209"/>
        <end position="221"/>
    </location>
</feature>
<feature type="compositionally biased region" description="Pro residues" evidence="1">
    <location>
        <begin position="262"/>
        <end position="277"/>
    </location>
</feature>
<dbReference type="AlphaFoldDB" id="A0A9W4DAD7"/>
<dbReference type="Proteomes" id="UP001153719">
    <property type="component" value="Chromosome"/>
</dbReference>
<feature type="compositionally biased region" description="Low complexity" evidence="1">
    <location>
        <begin position="222"/>
        <end position="234"/>
    </location>
</feature>
<evidence type="ECO:0000256" key="1">
    <source>
        <dbReference type="SAM" id="MobiDB-lite"/>
    </source>
</evidence>
<gene>
    <name evidence="2" type="ORF">NO713_03769</name>
</gene>
<dbReference type="KEGG" id="ppsu:NO713_03769"/>
<feature type="region of interest" description="Disordered" evidence="1">
    <location>
        <begin position="262"/>
        <end position="356"/>
    </location>
</feature>
<dbReference type="EMBL" id="LR882967">
    <property type="protein sequence ID" value="CAD5970209.1"/>
    <property type="molecule type" value="Genomic_DNA"/>
</dbReference>
<organism evidence="2 3">
    <name type="scientific">Planktothrix pseudagardhii</name>
    <dbReference type="NCBI Taxonomy" id="132604"/>
    <lineage>
        <taxon>Bacteria</taxon>
        <taxon>Bacillati</taxon>
        <taxon>Cyanobacteriota</taxon>
        <taxon>Cyanophyceae</taxon>
        <taxon>Oscillatoriophycideae</taxon>
        <taxon>Oscillatoriales</taxon>
        <taxon>Microcoleaceae</taxon>
        <taxon>Planktothrix</taxon>
    </lineage>
</organism>